<organism evidence="2 3">
    <name type="scientific">Stachybotrys chartarum (strain CBS 109288 / IBT 7711)</name>
    <name type="common">Toxic black mold</name>
    <name type="synonym">Stilbospora chartarum</name>
    <dbReference type="NCBI Taxonomy" id="1280523"/>
    <lineage>
        <taxon>Eukaryota</taxon>
        <taxon>Fungi</taxon>
        <taxon>Dikarya</taxon>
        <taxon>Ascomycota</taxon>
        <taxon>Pezizomycotina</taxon>
        <taxon>Sordariomycetes</taxon>
        <taxon>Hypocreomycetidae</taxon>
        <taxon>Hypocreales</taxon>
        <taxon>Stachybotryaceae</taxon>
        <taxon>Stachybotrys</taxon>
    </lineage>
</organism>
<accession>A0A084AQK8</accession>
<protein>
    <recommendedName>
        <fullName evidence="4">DUF1275 domain protein</fullName>
    </recommendedName>
</protein>
<dbReference type="InterPro" id="IPR010699">
    <property type="entry name" value="DUF1275"/>
</dbReference>
<evidence type="ECO:0000256" key="1">
    <source>
        <dbReference type="SAM" id="Phobius"/>
    </source>
</evidence>
<gene>
    <name evidence="2" type="ORF">S7711_08260</name>
</gene>
<feature type="transmembrane region" description="Helical" evidence="1">
    <location>
        <begin position="139"/>
        <end position="159"/>
    </location>
</feature>
<name>A0A084AQK8_STACB</name>
<dbReference type="HOGENOM" id="CLU_061825_1_2_1"/>
<feature type="transmembrane region" description="Helical" evidence="1">
    <location>
        <begin position="112"/>
        <end position="133"/>
    </location>
</feature>
<dbReference type="OrthoDB" id="5223589at2759"/>
<dbReference type="AlphaFoldDB" id="A0A084AQK8"/>
<feature type="transmembrane region" description="Helical" evidence="1">
    <location>
        <begin position="84"/>
        <end position="105"/>
    </location>
</feature>
<dbReference type="Proteomes" id="UP000028045">
    <property type="component" value="Unassembled WGS sequence"/>
</dbReference>
<dbReference type="PANTHER" id="PTHR37488">
    <property type="entry name" value="DUF1275 DOMAIN-CONTAINING PROTEIN"/>
    <property type="match status" value="1"/>
</dbReference>
<feature type="transmembrane region" description="Helical" evidence="1">
    <location>
        <begin position="199"/>
        <end position="217"/>
    </location>
</feature>
<sequence>MKQPETPQVMKSPTNNIRHYLTAELKVDFLLEIQLIVLTFSTGIQDAISYPDFQCFASNQTGNSVVLAVGLAGHDRTLFSLSNVALSLGMFIAGAVVTGQIANVVGPRGRAWLFFSHLAQTLMTFAAAAIHALSHAQGTGPAAMGSLTLLAFASGAQVASMRPFRIQEITTAMATAAWVDLVIDPKLLGLRNRPRDRRLGFLVALIAGSFAGAFMRADIGSSNALIVSAAGKMLVTLSLLFNREQPPVN</sequence>
<proteinExistence type="predicted"/>
<evidence type="ECO:0000313" key="3">
    <source>
        <dbReference type="Proteomes" id="UP000028045"/>
    </source>
</evidence>
<keyword evidence="1" id="KW-0812">Transmembrane</keyword>
<evidence type="ECO:0008006" key="4">
    <source>
        <dbReference type="Google" id="ProtNLM"/>
    </source>
</evidence>
<keyword evidence="1" id="KW-1133">Transmembrane helix</keyword>
<evidence type="ECO:0000313" key="2">
    <source>
        <dbReference type="EMBL" id="KEY67587.1"/>
    </source>
</evidence>
<dbReference type="Pfam" id="PF06912">
    <property type="entry name" value="DUF1275"/>
    <property type="match status" value="1"/>
</dbReference>
<dbReference type="PANTHER" id="PTHR37488:SF2">
    <property type="entry name" value="DUF1275 DOMAIN-CONTAINING PROTEIN"/>
    <property type="match status" value="1"/>
</dbReference>
<keyword evidence="1" id="KW-0472">Membrane</keyword>
<reference evidence="2 3" key="1">
    <citation type="journal article" date="2014" name="BMC Genomics">
        <title>Comparative genome sequencing reveals chemotype-specific gene clusters in the toxigenic black mold Stachybotrys.</title>
        <authorList>
            <person name="Semeiks J."/>
            <person name="Borek D."/>
            <person name="Otwinowski Z."/>
            <person name="Grishin N.V."/>
        </authorList>
    </citation>
    <scope>NUCLEOTIDE SEQUENCE [LARGE SCALE GENOMIC DNA]</scope>
    <source>
        <strain evidence="3">CBS 109288 / IBT 7711</strain>
    </source>
</reference>
<keyword evidence="3" id="KW-1185">Reference proteome</keyword>
<feature type="transmembrane region" description="Helical" evidence="1">
    <location>
        <begin position="223"/>
        <end position="241"/>
    </location>
</feature>
<dbReference type="EMBL" id="KL648609">
    <property type="protein sequence ID" value="KEY67587.1"/>
    <property type="molecule type" value="Genomic_DNA"/>
</dbReference>